<gene>
    <name evidence="1" type="ORF">H839_08249</name>
</gene>
<accession>A0ABC9VGH0</accession>
<protein>
    <submittedName>
        <fullName evidence="1">Uncharacterized protein</fullName>
    </submittedName>
</protein>
<dbReference type="AlphaFoldDB" id="A0ABC9VGH0"/>
<evidence type="ECO:0000313" key="2">
    <source>
        <dbReference type="Proteomes" id="UP000023566"/>
    </source>
</evidence>
<keyword evidence="2" id="KW-1185">Reference proteome</keyword>
<comment type="caution">
    <text evidence="1">The sequence shown here is derived from an EMBL/GenBank/DDBJ whole genome shotgun (WGS) entry which is preliminary data.</text>
</comment>
<evidence type="ECO:0000313" key="1">
    <source>
        <dbReference type="EMBL" id="EZP77609.1"/>
    </source>
</evidence>
<dbReference type="Proteomes" id="UP000023566">
    <property type="component" value="Chromosome"/>
</dbReference>
<organism evidence="1 2">
    <name type="scientific">Parageobacillus genomosp. 1</name>
    <dbReference type="NCBI Taxonomy" id="1295642"/>
    <lineage>
        <taxon>Bacteria</taxon>
        <taxon>Bacillati</taxon>
        <taxon>Bacillota</taxon>
        <taxon>Bacilli</taxon>
        <taxon>Bacillales</taxon>
        <taxon>Anoxybacillaceae</taxon>
        <taxon>Parageobacillus</taxon>
    </lineage>
</organism>
<proteinExistence type="predicted"/>
<name>A0ABC9VGH0_9BACL</name>
<dbReference type="EMBL" id="AOTZ01000004">
    <property type="protein sequence ID" value="EZP77609.1"/>
    <property type="molecule type" value="Genomic_DNA"/>
</dbReference>
<reference evidence="1 2" key="1">
    <citation type="journal article" date="2014" name="Appl. Microbiol. Biotechnol.">
        <title>Transformable facultative thermophile Geobacillus stearothermophilus NUB3621 as a host strain for metabolic engineering.</title>
        <authorList>
            <person name="Blanchard K."/>
            <person name="Robic S."/>
            <person name="Matsumura I."/>
        </authorList>
    </citation>
    <scope>NUCLEOTIDE SEQUENCE [LARGE SCALE GENOMIC DNA]</scope>
    <source>
        <strain evidence="1 2">NUB3621</strain>
    </source>
</reference>
<sequence length="195" mass="23180">MQKEKWCDMIPYDEQSLEYNGPYGCRYLCSDCRYFASESKTCAMLANPAIKISGKNNICRLFEPRIKNPNSPPFNFDDYLEFLGSDYYRPWGIDRTQVIGSARLGEAVIDGGKLARLLLEQYSPLYKSYDKPYCRVNFPRCHVYYDKYTFVIDYRLYREIEFYRDGAIHYVEKRWRETGKARKVQREYNGIEMIG</sequence>